<dbReference type="SUPFAM" id="SSF53067">
    <property type="entry name" value="Actin-like ATPase domain"/>
    <property type="match status" value="2"/>
</dbReference>
<dbReference type="InterPro" id="IPR003695">
    <property type="entry name" value="Ppx_GppA_N"/>
</dbReference>
<dbReference type="Proteomes" id="UP000317318">
    <property type="component" value="Chromosome"/>
</dbReference>
<dbReference type="KEGG" id="svp:Pan189_06080"/>
<proteinExistence type="predicted"/>
<name>A0A517QXD9_9PLAN</name>
<dbReference type="GO" id="GO:0004309">
    <property type="term" value="F:exopolyphosphatase activity"/>
    <property type="evidence" value="ECO:0007669"/>
    <property type="project" value="UniProtKB-EC"/>
</dbReference>
<dbReference type="Pfam" id="PF21447">
    <property type="entry name" value="Ppx-GppA_III"/>
    <property type="match status" value="1"/>
</dbReference>
<dbReference type="CDD" id="cd24006">
    <property type="entry name" value="ASKHA_NBD_PPX_GppA"/>
    <property type="match status" value="1"/>
</dbReference>
<protein>
    <submittedName>
        <fullName evidence="3">Exopolyphosphatase</fullName>
        <ecNumber evidence="3">3.6.1.11</ecNumber>
    </submittedName>
</protein>
<keyword evidence="3" id="KW-0378">Hydrolase</keyword>
<dbReference type="Gene3D" id="3.30.420.40">
    <property type="match status" value="1"/>
</dbReference>
<gene>
    <name evidence="3" type="primary">ppx</name>
    <name evidence="3" type="ORF">Pan189_06080</name>
</gene>
<dbReference type="EC" id="3.6.1.11" evidence="3"/>
<feature type="domain" description="Ppx/GppA phosphatase C-terminal" evidence="2">
    <location>
        <begin position="342"/>
        <end position="490"/>
    </location>
</feature>
<dbReference type="InterPro" id="IPR043129">
    <property type="entry name" value="ATPase_NBD"/>
</dbReference>
<feature type="domain" description="Ppx/GppA phosphatase N-terminal" evidence="1">
    <location>
        <begin position="37"/>
        <end position="326"/>
    </location>
</feature>
<evidence type="ECO:0000313" key="3">
    <source>
        <dbReference type="EMBL" id="QDT36253.1"/>
    </source>
</evidence>
<dbReference type="InterPro" id="IPR050273">
    <property type="entry name" value="GppA/Ppx_hydrolase"/>
</dbReference>
<dbReference type="PANTHER" id="PTHR30005:SF0">
    <property type="entry name" value="RETROGRADE REGULATION PROTEIN 2"/>
    <property type="match status" value="1"/>
</dbReference>
<dbReference type="SUPFAM" id="SSF109604">
    <property type="entry name" value="HD-domain/PDEase-like"/>
    <property type="match status" value="1"/>
</dbReference>
<dbReference type="Gene3D" id="1.10.3210.10">
    <property type="entry name" value="Hypothetical protein af1432"/>
    <property type="match status" value="1"/>
</dbReference>
<dbReference type="RefSeq" id="WP_310821007.1">
    <property type="nucleotide sequence ID" value="NZ_CP036268.1"/>
</dbReference>
<evidence type="ECO:0000259" key="1">
    <source>
        <dbReference type="Pfam" id="PF02541"/>
    </source>
</evidence>
<reference evidence="3 4" key="1">
    <citation type="submission" date="2019-02" db="EMBL/GenBank/DDBJ databases">
        <title>Deep-cultivation of Planctomycetes and their phenomic and genomic characterization uncovers novel biology.</title>
        <authorList>
            <person name="Wiegand S."/>
            <person name="Jogler M."/>
            <person name="Boedeker C."/>
            <person name="Pinto D."/>
            <person name="Vollmers J."/>
            <person name="Rivas-Marin E."/>
            <person name="Kohn T."/>
            <person name="Peeters S.H."/>
            <person name="Heuer A."/>
            <person name="Rast P."/>
            <person name="Oberbeckmann S."/>
            <person name="Bunk B."/>
            <person name="Jeske O."/>
            <person name="Meyerdierks A."/>
            <person name="Storesund J.E."/>
            <person name="Kallscheuer N."/>
            <person name="Luecker S."/>
            <person name="Lage O.M."/>
            <person name="Pohl T."/>
            <person name="Merkel B.J."/>
            <person name="Hornburger P."/>
            <person name="Mueller R.-W."/>
            <person name="Bruemmer F."/>
            <person name="Labrenz M."/>
            <person name="Spormann A.M."/>
            <person name="Op den Camp H."/>
            <person name="Overmann J."/>
            <person name="Amann R."/>
            <person name="Jetten M.S.M."/>
            <person name="Mascher T."/>
            <person name="Medema M.H."/>
            <person name="Devos D.P."/>
            <person name="Kaster A.-K."/>
            <person name="Ovreas L."/>
            <person name="Rohde M."/>
            <person name="Galperin M.Y."/>
            <person name="Jogler C."/>
        </authorList>
    </citation>
    <scope>NUCLEOTIDE SEQUENCE [LARGE SCALE GENOMIC DNA]</scope>
    <source>
        <strain evidence="3 4">Pan189</strain>
    </source>
</reference>
<dbReference type="InterPro" id="IPR048950">
    <property type="entry name" value="Ppx_GppA_C"/>
</dbReference>
<dbReference type="PANTHER" id="PTHR30005">
    <property type="entry name" value="EXOPOLYPHOSPHATASE"/>
    <property type="match status" value="1"/>
</dbReference>
<dbReference type="Pfam" id="PF02541">
    <property type="entry name" value="Ppx-GppA"/>
    <property type="match status" value="1"/>
</dbReference>
<dbReference type="EMBL" id="CP036268">
    <property type="protein sequence ID" value="QDT36253.1"/>
    <property type="molecule type" value="Genomic_DNA"/>
</dbReference>
<evidence type="ECO:0000259" key="2">
    <source>
        <dbReference type="Pfam" id="PF21447"/>
    </source>
</evidence>
<keyword evidence="4" id="KW-1185">Reference proteome</keyword>
<sequence>MPTKTKPSTTPAVAEGPVAVIDIGTASVRMAVAEVTTDGELRILERLSQAVHLGKDTFTNGSISTGTTEQCVRVLRDYQHLLKQYGLPDRPQRMRIVATSAVREATNRLTFLDRIYSATGLQVEPIDESEANRVTYLSILPILQRREDLRPAYCIVTEVGGGSTELVAIQDGDVVTSQNYRLGTLRLQEMLDKFHTPSSTARQIMSRQIDRAVGQIVRQLPEARPGTSTELVVLGADMRFAAQEIAGECVPRDFTEVNVEALAELTDRMLGMNEDELMREYHLALPDAETLGPALLANLSLARVLGLSRVLVSDVNLRDGLLLDLAATRVWTEQAGRQVINSAVELGRKFDFDERHATHVASLAARLFDLMQREHLLDRRYRMILRLASLLYAIGQYVGTTGYHKHSMYLIQNSDLFGLGKKELLLVALVARYHRRASPKPSHQYISSLDRRERVVVAKLAAMLRIAIALDESHSRRITEFQVLWEKNRMLITVDDVDDLSLEQLAINQSGTLFEEVFGRRVLLRTASRERRP</sequence>
<evidence type="ECO:0000313" key="4">
    <source>
        <dbReference type="Proteomes" id="UP000317318"/>
    </source>
</evidence>
<organism evidence="3 4">
    <name type="scientific">Stratiformator vulcanicus</name>
    <dbReference type="NCBI Taxonomy" id="2527980"/>
    <lineage>
        <taxon>Bacteria</taxon>
        <taxon>Pseudomonadati</taxon>
        <taxon>Planctomycetota</taxon>
        <taxon>Planctomycetia</taxon>
        <taxon>Planctomycetales</taxon>
        <taxon>Planctomycetaceae</taxon>
        <taxon>Stratiformator</taxon>
    </lineage>
</organism>
<dbReference type="AlphaFoldDB" id="A0A517QXD9"/>
<dbReference type="Gene3D" id="3.30.420.150">
    <property type="entry name" value="Exopolyphosphatase. Domain 2"/>
    <property type="match status" value="1"/>
</dbReference>
<accession>A0A517QXD9</accession>